<accession>A0ACB8RPV8</accession>
<evidence type="ECO:0000313" key="2">
    <source>
        <dbReference type="Proteomes" id="UP000814033"/>
    </source>
</evidence>
<organism evidence="1 2">
    <name type="scientific">Auriscalpium vulgare</name>
    <dbReference type="NCBI Taxonomy" id="40419"/>
    <lineage>
        <taxon>Eukaryota</taxon>
        <taxon>Fungi</taxon>
        <taxon>Dikarya</taxon>
        <taxon>Basidiomycota</taxon>
        <taxon>Agaricomycotina</taxon>
        <taxon>Agaricomycetes</taxon>
        <taxon>Russulales</taxon>
        <taxon>Auriscalpiaceae</taxon>
        <taxon>Auriscalpium</taxon>
    </lineage>
</organism>
<dbReference type="EMBL" id="MU275932">
    <property type="protein sequence ID" value="KAI0046196.1"/>
    <property type="molecule type" value="Genomic_DNA"/>
</dbReference>
<comment type="caution">
    <text evidence="1">The sequence shown here is derived from an EMBL/GenBank/DDBJ whole genome shotgun (WGS) entry which is preliminary data.</text>
</comment>
<proteinExistence type="predicted"/>
<gene>
    <name evidence="1" type="ORF">FA95DRAFT_1607118</name>
</gene>
<name>A0ACB8RPV8_9AGAM</name>
<dbReference type="Proteomes" id="UP000814033">
    <property type="component" value="Unassembled WGS sequence"/>
</dbReference>
<keyword evidence="2" id="KW-1185">Reference proteome</keyword>
<reference evidence="1" key="2">
    <citation type="journal article" date="2022" name="New Phytol.">
        <title>Evolutionary transition to the ectomycorrhizal habit in the genomes of a hyperdiverse lineage of mushroom-forming fungi.</title>
        <authorList>
            <person name="Looney B."/>
            <person name="Miyauchi S."/>
            <person name="Morin E."/>
            <person name="Drula E."/>
            <person name="Courty P.E."/>
            <person name="Kohler A."/>
            <person name="Kuo A."/>
            <person name="LaButti K."/>
            <person name="Pangilinan J."/>
            <person name="Lipzen A."/>
            <person name="Riley R."/>
            <person name="Andreopoulos W."/>
            <person name="He G."/>
            <person name="Johnson J."/>
            <person name="Nolan M."/>
            <person name="Tritt A."/>
            <person name="Barry K.W."/>
            <person name="Grigoriev I.V."/>
            <person name="Nagy L.G."/>
            <person name="Hibbett D."/>
            <person name="Henrissat B."/>
            <person name="Matheny P.B."/>
            <person name="Labbe J."/>
            <person name="Martin F.M."/>
        </authorList>
    </citation>
    <scope>NUCLEOTIDE SEQUENCE</scope>
    <source>
        <strain evidence="1">FP105234-sp</strain>
    </source>
</reference>
<evidence type="ECO:0000313" key="1">
    <source>
        <dbReference type="EMBL" id="KAI0046196.1"/>
    </source>
</evidence>
<reference evidence="1" key="1">
    <citation type="submission" date="2021-02" db="EMBL/GenBank/DDBJ databases">
        <authorList>
            <consortium name="DOE Joint Genome Institute"/>
            <person name="Ahrendt S."/>
            <person name="Looney B.P."/>
            <person name="Miyauchi S."/>
            <person name="Morin E."/>
            <person name="Drula E."/>
            <person name="Courty P.E."/>
            <person name="Chicoki N."/>
            <person name="Fauchery L."/>
            <person name="Kohler A."/>
            <person name="Kuo A."/>
            <person name="Labutti K."/>
            <person name="Pangilinan J."/>
            <person name="Lipzen A."/>
            <person name="Riley R."/>
            <person name="Andreopoulos W."/>
            <person name="He G."/>
            <person name="Johnson J."/>
            <person name="Barry K.W."/>
            <person name="Grigoriev I.V."/>
            <person name="Nagy L."/>
            <person name="Hibbett D."/>
            <person name="Henrissat B."/>
            <person name="Matheny P.B."/>
            <person name="Labbe J."/>
            <person name="Martin F."/>
        </authorList>
    </citation>
    <scope>NUCLEOTIDE SEQUENCE</scope>
    <source>
        <strain evidence="1">FP105234-sp</strain>
    </source>
</reference>
<sequence>MGGRANELEMIEYGLARDLLGAALDTLDSVHLRELDVRGSEMGTAWPEELRYAPMLRRIRVVLADGAALPFCSTVAQGNVQRMCAAVWGA</sequence>
<protein>
    <submittedName>
        <fullName evidence="1">Uncharacterized protein</fullName>
    </submittedName>
</protein>